<evidence type="ECO:0000256" key="1">
    <source>
        <dbReference type="SAM" id="Phobius"/>
    </source>
</evidence>
<feature type="transmembrane region" description="Helical" evidence="1">
    <location>
        <begin position="72"/>
        <end position="95"/>
    </location>
</feature>
<accession>A0A6A5K9N1</accession>
<organism evidence="2 3">
    <name type="scientific">Decorospora gaudefroyi</name>
    <dbReference type="NCBI Taxonomy" id="184978"/>
    <lineage>
        <taxon>Eukaryota</taxon>
        <taxon>Fungi</taxon>
        <taxon>Dikarya</taxon>
        <taxon>Ascomycota</taxon>
        <taxon>Pezizomycotina</taxon>
        <taxon>Dothideomycetes</taxon>
        <taxon>Pleosporomycetidae</taxon>
        <taxon>Pleosporales</taxon>
        <taxon>Pleosporineae</taxon>
        <taxon>Pleosporaceae</taxon>
        <taxon>Decorospora</taxon>
    </lineage>
</organism>
<reference evidence="2" key="1">
    <citation type="submission" date="2020-01" db="EMBL/GenBank/DDBJ databases">
        <authorList>
            <consortium name="DOE Joint Genome Institute"/>
            <person name="Haridas S."/>
            <person name="Albert R."/>
            <person name="Binder M."/>
            <person name="Bloem J."/>
            <person name="Labutti K."/>
            <person name="Salamov A."/>
            <person name="Andreopoulos B."/>
            <person name="Baker S.E."/>
            <person name="Barry K."/>
            <person name="Bills G."/>
            <person name="Bluhm B.H."/>
            <person name="Cannon C."/>
            <person name="Castanera R."/>
            <person name="Culley D.E."/>
            <person name="Daum C."/>
            <person name="Ezra D."/>
            <person name="Gonzalez J.B."/>
            <person name="Henrissat B."/>
            <person name="Kuo A."/>
            <person name="Liang C."/>
            <person name="Lipzen A."/>
            <person name="Lutzoni F."/>
            <person name="Magnuson J."/>
            <person name="Mondo S."/>
            <person name="Nolan M."/>
            <person name="Ohm R."/>
            <person name="Pangilinan J."/>
            <person name="Park H.-J."/>
            <person name="Ramirez L."/>
            <person name="Alfaro M."/>
            <person name="Sun H."/>
            <person name="Tritt A."/>
            <person name="Yoshinaga Y."/>
            <person name="Zwiers L.-H."/>
            <person name="Turgeon B.G."/>
            <person name="Goodwin S.B."/>
            <person name="Spatafora J.W."/>
            <person name="Crous P.W."/>
            <person name="Grigoriev I.V."/>
        </authorList>
    </citation>
    <scope>NUCLEOTIDE SEQUENCE</scope>
    <source>
        <strain evidence="2">P77</strain>
    </source>
</reference>
<gene>
    <name evidence="2" type="ORF">BDW02DRAFT_329371</name>
</gene>
<evidence type="ECO:0000313" key="3">
    <source>
        <dbReference type="Proteomes" id="UP000800040"/>
    </source>
</evidence>
<dbReference type="Proteomes" id="UP000800040">
    <property type="component" value="Unassembled WGS sequence"/>
</dbReference>
<keyword evidence="3" id="KW-1185">Reference proteome</keyword>
<dbReference type="EMBL" id="ML975300">
    <property type="protein sequence ID" value="KAF1834565.1"/>
    <property type="molecule type" value="Genomic_DNA"/>
</dbReference>
<keyword evidence="1" id="KW-0472">Membrane</keyword>
<name>A0A6A5K9N1_9PLEO</name>
<keyword evidence="1" id="KW-0812">Transmembrane</keyword>
<protein>
    <submittedName>
        <fullName evidence="2">Uncharacterized protein</fullName>
    </submittedName>
</protein>
<proteinExistence type="predicted"/>
<evidence type="ECO:0000313" key="2">
    <source>
        <dbReference type="EMBL" id="KAF1834565.1"/>
    </source>
</evidence>
<sequence>MTMTLATEAEGISRLKTPHDLSNFPGSLDQKRHSYATIPTEQSTTWEALSFFIHSKESWAYGVARNIYPGGFLLFIPSLPFVFPSHLISFLFFFVRSRI</sequence>
<dbReference type="AlphaFoldDB" id="A0A6A5K9N1"/>
<keyword evidence="1" id="KW-1133">Transmembrane helix</keyword>